<dbReference type="Proteomes" id="UP000005212">
    <property type="component" value="Plasmid unnamed15"/>
</dbReference>
<gene>
    <name evidence="1" type="ordered locus">Q7M_1460</name>
</gene>
<proteinExistence type="predicted"/>
<sequence length="43" mass="5066">MSNLAYRTYGIEDLSYEFVKKGFSAEAINFILLNNDHDIYYLL</sequence>
<geneLocation type="plasmid" evidence="2">
    <name>unnamed15</name>
</geneLocation>
<protein>
    <submittedName>
        <fullName evidence="1">BdrB</fullName>
    </submittedName>
</protein>
<dbReference type="PATRIC" id="fig|1155096.3.peg.1166"/>
<evidence type="ECO:0000313" key="2">
    <source>
        <dbReference type="Proteomes" id="UP000005212"/>
    </source>
</evidence>
<reference evidence="2" key="2">
    <citation type="submission" date="2012-03" db="EMBL/GenBank/DDBJ databases">
        <title>Complete genome sequence of Borrelia crocidurae.</title>
        <authorList>
            <person name="Elbir H."/>
            <person name="Gimenez G."/>
            <person name="Robert C."/>
            <person name="Raoult D."/>
            <person name="Drancourt M."/>
        </authorList>
    </citation>
    <scope>NUCLEOTIDE SEQUENCE [LARGE SCALE GENOMIC DNA]</scope>
    <source>
        <strain evidence="2">Achema</strain>
        <plasmid evidence="2">unnamed15</plasmid>
    </source>
</reference>
<evidence type="ECO:0000313" key="1">
    <source>
        <dbReference type="EMBL" id="AFI31916.1"/>
    </source>
</evidence>
<organism evidence="1 2">
    <name type="scientific">Borrelia crocidurae (strain Achema)</name>
    <dbReference type="NCBI Taxonomy" id="1155096"/>
    <lineage>
        <taxon>Bacteria</taxon>
        <taxon>Pseudomonadati</taxon>
        <taxon>Spirochaetota</taxon>
        <taxon>Spirochaetia</taxon>
        <taxon>Spirochaetales</taxon>
        <taxon>Borreliaceae</taxon>
        <taxon>Borrelia</taxon>
    </lineage>
</organism>
<dbReference type="NCBIfam" id="NF040500">
    <property type="entry name" value="Bdr_N_group2"/>
    <property type="match status" value="1"/>
</dbReference>
<name>I0FEL0_BORCA</name>
<dbReference type="EMBL" id="CP003441">
    <property type="protein sequence ID" value="AFI31916.1"/>
    <property type="molecule type" value="Genomic_DNA"/>
</dbReference>
<dbReference type="KEGG" id="bcw:Q7M_1460"/>
<accession>I0FEL0</accession>
<dbReference type="AlphaFoldDB" id="I0FEL0"/>
<reference evidence="1 2" key="1">
    <citation type="journal article" date="2012" name="J. Bacteriol.">
        <title>Complete Genome Sequence of Borrelia crocidurae.</title>
        <authorList>
            <person name="Elbir H."/>
            <person name="Gimenez G."/>
            <person name="Robert C."/>
            <person name="Bergstrom S."/>
            <person name="Cutler S."/>
            <person name="Raoult D."/>
            <person name="Drancourt M."/>
        </authorList>
    </citation>
    <scope>NUCLEOTIDE SEQUENCE [LARGE SCALE GENOMIC DNA]</scope>
    <source>
        <strain evidence="1 2">Achema</strain>
        <plasmid evidence="2">unnamed15</plasmid>
    </source>
</reference>
<dbReference type="HOGENOM" id="CLU_3230465_0_0_12"/>
<keyword evidence="1" id="KW-0614">Plasmid</keyword>
<dbReference type="RefSeq" id="WP_014683265.1">
    <property type="nucleotide sequence ID" value="NC_017782.1"/>
</dbReference>